<dbReference type="SUPFAM" id="SSF50978">
    <property type="entry name" value="WD40 repeat-like"/>
    <property type="match status" value="1"/>
</dbReference>
<dbReference type="InterPro" id="IPR015943">
    <property type="entry name" value="WD40/YVTN_repeat-like_dom_sf"/>
</dbReference>
<evidence type="ECO:0000256" key="5">
    <source>
        <dbReference type="ARBA" id="ARBA00023163"/>
    </source>
</evidence>
<comment type="similarity">
    <text evidence="1">Belongs to the WD repeat ESC family.</text>
</comment>
<evidence type="ECO:0000313" key="8">
    <source>
        <dbReference type="Proteomes" id="UP000492821"/>
    </source>
</evidence>
<dbReference type="PROSITE" id="PS50294">
    <property type="entry name" value="WD_REPEATS_REGION"/>
    <property type="match status" value="1"/>
</dbReference>
<evidence type="ECO:0000256" key="4">
    <source>
        <dbReference type="ARBA" id="ARBA00023015"/>
    </source>
</evidence>
<keyword evidence="3" id="KW-0677">Repeat</keyword>
<feature type="repeat" description="WD" evidence="6">
    <location>
        <begin position="201"/>
        <end position="242"/>
    </location>
</feature>
<reference evidence="8" key="1">
    <citation type="journal article" date="2013" name="Genetics">
        <title>The draft genome and transcriptome of Panagrellus redivivus are shaped by the harsh demands of a free-living lifestyle.</title>
        <authorList>
            <person name="Srinivasan J."/>
            <person name="Dillman A.R."/>
            <person name="Macchietto M.G."/>
            <person name="Heikkinen L."/>
            <person name="Lakso M."/>
            <person name="Fracchia K.M."/>
            <person name="Antoshechkin I."/>
            <person name="Mortazavi A."/>
            <person name="Wong G."/>
            <person name="Sternberg P.W."/>
        </authorList>
    </citation>
    <scope>NUCLEOTIDE SEQUENCE [LARGE SCALE GENOMIC DNA]</scope>
    <source>
        <strain evidence="8">MT8872</strain>
    </source>
</reference>
<dbReference type="Proteomes" id="UP000492821">
    <property type="component" value="Unassembled WGS sequence"/>
</dbReference>
<feature type="region of interest" description="Disordered" evidence="7">
    <location>
        <begin position="1"/>
        <end position="39"/>
    </location>
</feature>
<dbReference type="InterPro" id="IPR051243">
    <property type="entry name" value="PcG_WD-repeat"/>
</dbReference>
<dbReference type="InterPro" id="IPR001680">
    <property type="entry name" value="WD40_rpt"/>
</dbReference>
<keyword evidence="4" id="KW-0805">Transcription regulation</keyword>
<evidence type="ECO:0000313" key="9">
    <source>
        <dbReference type="WBParaSite" id="Pan_g16876.t1"/>
    </source>
</evidence>
<dbReference type="SMART" id="SM00320">
    <property type="entry name" value="WD40"/>
    <property type="match status" value="4"/>
</dbReference>
<name>A0A7E4V5S4_PANRE</name>
<dbReference type="PANTHER" id="PTHR10253">
    <property type="entry name" value="POLYCOMB PROTEIN"/>
    <property type="match status" value="1"/>
</dbReference>
<evidence type="ECO:0000256" key="7">
    <source>
        <dbReference type="SAM" id="MobiDB-lite"/>
    </source>
</evidence>
<proteinExistence type="inferred from homology"/>
<feature type="compositionally biased region" description="Basic residues" evidence="7">
    <location>
        <begin position="434"/>
        <end position="443"/>
    </location>
</feature>
<evidence type="ECO:0000256" key="6">
    <source>
        <dbReference type="PROSITE-ProRule" id="PRU00221"/>
    </source>
</evidence>
<evidence type="ECO:0000256" key="3">
    <source>
        <dbReference type="ARBA" id="ARBA00022737"/>
    </source>
</evidence>
<accession>A0A7E4V5S4</accession>
<dbReference type="InterPro" id="IPR036322">
    <property type="entry name" value="WD40_repeat_dom_sf"/>
</dbReference>
<feature type="repeat" description="WD" evidence="6">
    <location>
        <begin position="155"/>
        <end position="197"/>
    </location>
</feature>
<dbReference type="PRINTS" id="PR00320">
    <property type="entry name" value="GPROTEINBRPT"/>
</dbReference>
<keyword evidence="8" id="KW-1185">Reference proteome</keyword>
<feature type="compositionally biased region" description="Low complexity" evidence="7">
    <location>
        <begin position="1"/>
        <end position="14"/>
    </location>
</feature>
<feature type="region of interest" description="Disordered" evidence="7">
    <location>
        <begin position="413"/>
        <end position="443"/>
    </location>
</feature>
<sequence>MSNKASTSKASAKSECTFNSGNVREPSNKTAAKATPRTNFGNVPKLTQSPYVYTNRATEKSRNTIYDVKFCPYITTANYFATAAGHQLNLWEATSDGRLVMKHSFLDPNESEEFFCITWCMTSLEADKDLVVVFGGKTGAIRSMNPWKQSTTRNHLGHGDSVNDLATDPTRPFIFASASKDYTVRLWHAKQTTALAVLGGYAGAKDQVLSVDFHISGGYIASGSMDHTVRVWKIADNMDVQNAIKAAPYTEGDGNQPRVLTEVHYSTAVTKDLHANYVDCVKFLGNHIVSKSCEASLVVSKFGEFDDPSPCGIGNHNKEETLSQTIATLIIPEAYLWYIKFAMTNGPPTKAWIACGNQMGEVHLWDLHQQPFTVHSDFCLRDKELPTLIRVVDFNRSGTILLAAGGDGRITRFDRRIPEPETPPLRLSRAGKLPGKRGRFIRK</sequence>
<dbReference type="AlphaFoldDB" id="A0A7E4V5S4"/>
<evidence type="ECO:0000256" key="2">
    <source>
        <dbReference type="ARBA" id="ARBA00022574"/>
    </source>
</evidence>
<keyword evidence="2 6" id="KW-0853">WD repeat</keyword>
<reference evidence="9" key="2">
    <citation type="submission" date="2020-10" db="UniProtKB">
        <authorList>
            <consortium name="WormBaseParasite"/>
        </authorList>
    </citation>
    <scope>IDENTIFICATION</scope>
</reference>
<organism evidence="8 9">
    <name type="scientific">Panagrellus redivivus</name>
    <name type="common">Microworm</name>
    <dbReference type="NCBI Taxonomy" id="6233"/>
    <lineage>
        <taxon>Eukaryota</taxon>
        <taxon>Metazoa</taxon>
        <taxon>Ecdysozoa</taxon>
        <taxon>Nematoda</taxon>
        <taxon>Chromadorea</taxon>
        <taxon>Rhabditida</taxon>
        <taxon>Tylenchina</taxon>
        <taxon>Panagrolaimomorpha</taxon>
        <taxon>Panagrolaimoidea</taxon>
        <taxon>Panagrolaimidae</taxon>
        <taxon>Panagrellus</taxon>
    </lineage>
</organism>
<protein>
    <submittedName>
        <fullName evidence="9">WD_REPEATS_REGION domain-containing protein</fullName>
    </submittedName>
</protein>
<dbReference type="WBParaSite" id="Pan_g16876.t1">
    <property type="protein sequence ID" value="Pan_g16876.t1"/>
    <property type="gene ID" value="Pan_g16876"/>
</dbReference>
<dbReference type="Gene3D" id="2.130.10.10">
    <property type="entry name" value="YVTN repeat-like/Quinoprotein amine dehydrogenase"/>
    <property type="match status" value="1"/>
</dbReference>
<keyword evidence="5" id="KW-0804">Transcription</keyword>
<dbReference type="InterPro" id="IPR020472">
    <property type="entry name" value="WD40_PAC1"/>
</dbReference>
<dbReference type="PROSITE" id="PS50082">
    <property type="entry name" value="WD_REPEATS_2"/>
    <property type="match status" value="2"/>
</dbReference>
<evidence type="ECO:0000256" key="1">
    <source>
        <dbReference type="ARBA" id="ARBA00008075"/>
    </source>
</evidence>
<dbReference type="Pfam" id="PF00400">
    <property type="entry name" value="WD40"/>
    <property type="match status" value="2"/>
</dbReference>